<dbReference type="Gene3D" id="2.60.120.560">
    <property type="entry name" value="Exo-inulinase, domain 1"/>
    <property type="match status" value="1"/>
</dbReference>
<dbReference type="EnsemblPlants" id="OB04G19060.1">
    <property type="protein sequence ID" value="OB04G19060.1"/>
    <property type="gene ID" value="OB04G19060"/>
</dbReference>
<keyword evidence="3" id="KW-1185">Reference proteome</keyword>
<name>J3LXN1_ORYBR</name>
<feature type="transmembrane region" description="Helical" evidence="1">
    <location>
        <begin position="12"/>
        <end position="35"/>
    </location>
</feature>
<dbReference type="Gramene" id="OB04G19060.1">
    <property type="protein sequence ID" value="OB04G19060.1"/>
    <property type="gene ID" value="OB04G19060"/>
</dbReference>
<protein>
    <submittedName>
        <fullName evidence="2">Uncharacterized protein</fullName>
    </submittedName>
</protein>
<dbReference type="AlphaFoldDB" id="J3LXN1"/>
<keyword evidence="1" id="KW-0472">Membrane</keyword>
<sequence length="139" mass="15584">MAGSAAFSSIRSSAFFSAFSPLYYLLHFLICTLLVTDPVVICTSAHLTYNFQADVVVSFEVTSLEAGERLDPAMEYDAQRLCSAERRREGRRGAVRPVGARLRRLRGEDRRVLQDVQGGARRRQAHHAHVCTYRLPPST</sequence>
<keyword evidence="1" id="KW-1133">Transmembrane helix</keyword>
<reference evidence="2" key="1">
    <citation type="journal article" date="2013" name="Nat. Commun.">
        <title>Whole-genome sequencing of Oryza brachyantha reveals mechanisms underlying Oryza genome evolution.</title>
        <authorList>
            <person name="Chen J."/>
            <person name="Huang Q."/>
            <person name="Gao D."/>
            <person name="Wang J."/>
            <person name="Lang Y."/>
            <person name="Liu T."/>
            <person name="Li B."/>
            <person name="Bai Z."/>
            <person name="Luis Goicoechea J."/>
            <person name="Liang C."/>
            <person name="Chen C."/>
            <person name="Zhang W."/>
            <person name="Sun S."/>
            <person name="Liao Y."/>
            <person name="Zhang X."/>
            <person name="Yang L."/>
            <person name="Song C."/>
            <person name="Wang M."/>
            <person name="Shi J."/>
            <person name="Liu G."/>
            <person name="Liu J."/>
            <person name="Zhou H."/>
            <person name="Zhou W."/>
            <person name="Yu Q."/>
            <person name="An N."/>
            <person name="Chen Y."/>
            <person name="Cai Q."/>
            <person name="Wang B."/>
            <person name="Liu B."/>
            <person name="Min J."/>
            <person name="Huang Y."/>
            <person name="Wu H."/>
            <person name="Li Z."/>
            <person name="Zhang Y."/>
            <person name="Yin Y."/>
            <person name="Song W."/>
            <person name="Jiang J."/>
            <person name="Jackson S.A."/>
            <person name="Wing R.A."/>
            <person name="Wang J."/>
            <person name="Chen M."/>
        </authorList>
    </citation>
    <scope>NUCLEOTIDE SEQUENCE [LARGE SCALE GENOMIC DNA]</scope>
    <source>
        <strain evidence="2">cv. IRGC 101232</strain>
    </source>
</reference>
<evidence type="ECO:0000313" key="3">
    <source>
        <dbReference type="Proteomes" id="UP000006038"/>
    </source>
</evidence>
<dbReference type="HOGENOM" id="CLU_1848197_0_0_1"/>
<keyword evidence="1" id="KW-0812">Transmembrane</keyword>
<proteinExistence type="predicted"/>
<accession>J3LXN1</accession>
<evidence type="ECO:0000256" key="1">
    <source>
        <dbReference type="SAM" id="Phobius"/>
    </source>
</evidence>
<dbReference type="Proteomes" id="UP000006038">
    <property type="component" value="Chromosome 4"/>
</dbReference>
<organism evidence="2">
    <name type="scientific">Oryza brachyantha</name>
    <name type="common">malo sina</name>
    <dbReference type="NCBI Taxonomy" id="4533"/>
    <lineage>
        <taxon>Eukaryota</taxon>
        <taxon>Viridiplantae</taxon>
        <taxon>Streptophyta</taxon>
        <taxon>Embryophyta</taxon>
        <taxon>Tracheophyta</taxon>
        <taxon>Spermatophyta</taxon>
        <taxon>Magnoliopsida</taxon>
        <taxon>Liliopsida</taxon>
        <taxon>Poales</taxon>
        <taxon>Poaceae</taxon>
        <taxon>BOP clade</taxon>
        <taxon>Oryzoideae</taxon>
        <taxon>Oryzeae</taxon>
        <taxon>Oryzinae</taxon>
        <taxon>Oryza</taxon>
    </lineage>
</organism>
<reference evidence="2" key="2">
    <citation type="submission" date="2013-04" db="UniProtKB">
        <authorList>
            <consortium name="EnsemblPlants"/>
        </authorList>
    </citation>
    <scope>IDENTIFICATION</scope>
</reference>
<evidence type="ECO:0000313" key="2">
    <source>
        <dbReference type="EnsemblPlants" id="OB04G19060.1"/>
    </source>
</evidence>